<dbReference type="Proteomes" id="UP000193920">
    <property type="component" value="Unassembled WGS sequence"/>
</dbReference>
<name>A0A1Y2BWT8_9FUNG</name>
<feature type="chain" id="PRO_5012621206" evidence="2">
    <location>
        <begin position="26"/>
        <end position="1375"/>
    </location>
</feature>
<keyword evidence="1" id="KW-1133">Transmembrane helix</keyword>
<keyword evidence="4" id="KW-1185">Reference proteome</keyword>
<keyword evidence="2" id="KW-0732">Signal</keyword>
<evidence type="ECO:0000313" key="3">
    <source>
        <dbReference type="EMBL" id="ORY39208.1"/>
    </source>
</evidence>
<accession>A0A1Y2BWT8</accession>
<dbReference type="OrthoDB" id="2143558at2759"/>
<dbReference type="EMBL" id="MCOG01000133">
    <property type="protein sequence ID" value="ORY39208.1"/>
    <property type="molecule type" value="Genomic_DNA"/>
</dbReference>
<gene>
    <name evidence="3" type="ORF">LY90DRAFT_672438</name>
</gene>
<dbReference type="STRING" id="1754190.A0A1Y2BWT8"/>
<proteinExistence type="predicted"/>
<feature type="transmembrane region" description="Helical" evidence="1">
    <location>
        <begin position="1355"/>
        <end position="1374"/>
    </location>
</feature>
<keyword evidence="1" id="KW-0472">Membrane</keyword>
<feature type="signal peptide" evidence="2">
    <location>
        <begin position="1"/>
        <end position="25"/>
    </location>
</feature>
<keyword evidence="1" id="KW-0812">Transmembrane</keyword>
<evidence type="ECO:0000313" key="4">
    <source>
        <dbReference type="Proteomes" id="UP000193920"/>
    </source>
</evidence>
<reference evidence="3 4" key="1">
    <citation type="submission" date="2016-08" db="EMBL/GenBank/DDBJ databases">
        <title>A Parts List for Fungal Cellulosomes Revealed by Comparative Genomics.</title>
        <authorList>
            <consortium name="DOE Joint Genome Institute"/>
            <person name="Haitjema C.H."/>
            <person name="Gilmore S.P."/>
            <person name="Henske J.K."/>
            <person name="Solomon K.V."/>
            <person name="De Groot R."/>
            <person name="Kuo A."/>
            <person name="Mondo S.J."/>
            <person name="Salamov A.A."/>
            <person name="Labutti K."/>
            <person name="Zhao Z."/>
            <person name="Chiniquy J."/>
            <person name="Barry K."/>
            <person name="Brewer H.M."/>
            <person name="Purvine S.O."/>
            <person name="Wright A.T."/>
            <person name="Boxma B."/>
            <person name="Van Alen T."/>
            <person name="Hackstein J.H."/>
            <person name="Baker S.E."/>
            <person name="Grigoriev I.V."/>
            <person name="O'Malley M.A."/>
        </authorList>
    </citation>
    <scope>NUCLEOTIDE SEQUENCE [LARGE SCALE GENOMIC DNA]</scope>
    <source>
        <strain evidence="3 4">G1</strain>
    </source>
</reference>
<organism evidence="3 4">
    <name type="scientific">Neocallimastix californiae</name>
    <dbReference type="NCBI Taxonomy" id="1754190"/>
    <lineage>
        <taxon>Eukaryota</taxon>
        <taxon>Fungi</taxon>
        <taxon>Fungi incertae sedis</taxon>
        <taxon>Chytridiomycota</taxon>
        <taxon>Chytridiomycota incertae sedis</taxon>
        <taxon>Neocallimastigomycetes</taxon>
        <taxon>Neocallimastigales</taxon>
        <taxon>Neocallimastigaceae</taxon>
        <taxon>Neocallimastix</taxon>
    </lineage>
</organism>
<evidence type="ECO:0000256" key="2">
    <source>
        <dbReference type="SAM" id="SignalP"/>
    </source>
</evidence>
<protein>
    <submittedName>
        <fullName evidence="3">Scaffoldin</fullName>
    </submittedName>
</protein>
<sequence>MRTLNCLKLISLLGATFLSIKNVKATIPKCVKGDDNADTVPSGYNYCDLDGLIKFFDNDQLINESNVVCTSEGLHFIQNSSNLSALEENPKAAILLNLTISEEGECSYNELQIKEGFYDVGEDNLIYCDKNQKCNTYSSTPVTDPVYYISYDGNLIKQEESAFSNSDKKDGYYVNGNKGKQLIKCESSTCTEVAAQDGDAYVDVETEQIIICSNGDNGVKCEYKDDIDGYIINSSAITSSVNPIINCESGSCKESPVPDPYSYYEYALDNTKVIACSSVKNTCKLESGEVGDYFVAIQGDEKNKLIKCSNENDKVVCKVGTAENGYYLNSGGNSSVNQTIYCDSGSCDTIHVNPGYYINSGSIDDEQKDGLIQCDLNICDTKDISVIDCSKLSSISYATVCYKDSAFNFYKSDDLINPTNFTTAGEVFIFDSLKRFPSIGSEVTTLYHLTEYGIERYIGSGVIGVKSSTNQKVSDLDGELGSEIILYDCSTTTKQCTRRTSCVSNTYMYDIENKAALYCNNGKLVSETGKGYYVDSVTMVGSKTPYIINCDENECTHEAPTVQSYYINSSEYDGNSKKLIYCNNSNCYTVAATSGYYISNQQNGIISCTSSTACTYRDAATAGNNVNYVNAGKNKSLNALIYCNGKTCVPKTAKVGYYFSNRVTTLIYCESTNSCNEINPTENYYNYADTIDGKNYIIKCSKVSTSIICSKEVPDTGSYLTSQTNILINCTKNGSCKQINAKPGFYQSAVKITINSKRDVDNEKELVKDISGRDSTTTYNIIECTTTNCELLSAEELASIPICEYNSDKCYITLNYAMSKSAVTSISAGNICTNSDRSKIYFATDTIVVAPSVIAGQTATYVYTTTTTNCLIADSKYDDYYYTIGSDIYRINDGSISHFYDTGYYFIDIEKNALVSSNNIDNYNKENVKLYKCDGLNCVIIDEPDNATYFSDVNKRIVKYNINSNSYVFAYEKDIICIFANNKCTPNADLNNREFCITYKGEIALAAADIKNRETGDCYKASSINSKIYGYNQYLYNMDIGSATVVDKNGYYIVSLSSNSTVVTKDYKNRMVNTNSFKVYGCYNTNCKVYTPESGLYYYDDNSKTLLKNEDNTWVAPSNSGYALVSINPNEKYVYKFKIENDVVTLISKAGTGYYYTIDNEMYECSENDNSCKLIEDSDYYFTNAGEIYYCVYDSENLEKTECTKQSCYAGQNYYIGDNYYRCEAGSYLTPIKSRNCKYDENVIVNFPVILKEEFPTTIKQAIESVERNNNSTAVAVRSNKKYLTVIPAIFTNCTYNVEETEAAYDFVCLNNYVTVNEEEDTVEICSIENLGYVECIEDDANPEKCKPSSAFTRVVLNVFSVIFTAIVSLYIVLY</sequence>
<evidence type="ECO:0000256" key="1">
    <source>
        <dbReference type="SAM" id="Phobius"/>
    </source>
</evidence>
<comment type="caution">
    <text evidence="3">The sequence shown here is derived from an EMBL/GenBank/DDBJ whole genome shotgun (WGS) entry which is preliminary data.</text>
</comment>